<comment type="caution">
    <text evidence="2">The sequence shown here is derived from an EMBL/GenBank/DDBJ whole genome shotgun (WGS) entry which is preliminary data.</text>
</comment>
<dbReference type="InterPro" id="IPR029039">
    <property type="entry name" value="Flavoprotein-like_sf"/>
</dbReference>
<evidence type="ECO:0000259" key="1">
    <source>
        <dbReference type="PROSITE" id="PS50902"/>
    </source>
</evidence>
<dbReference type="InterPro" id="IPR008254">
    <property type="entry name" value="Flavodoxin/NO_synth"/>
</dbReference>
<dbReference type="Gene3D" id="3.40.50.360">
    <property type="match status" value="1"/>
</dbReference>
<dbReference type="Pfam" id="PF12724">
    <property type="entry name" value="Flavodoxin_5"/>
    <property type="match status" value="1"/>
</dbReference>
<dbReference type="InterPro" id="IPR001226">
    <property type="entry name" value="Flavodoxin_CS"/>
</dbReference>
<evidence type="ECO:0000313" key="2">
    <source>
        <dbReference type="EMBL" id="GAA2144177.1"/>
    </source>
</evidence>
<protein>
    <submittedName>
        <fullName evidence="2">Flavodoxin domain-containing protein</fullName>
    </submittedName>
</protein>
<organism evidence="2 3">
    <name type="scientific">Nocardioides koreensis</name>
    <dbReference type="NCBI Taxonomy" id="433651"/>
    <lineage>
        <taxon>Bacteria</taxon>
        <taxon>Bacillati</taxon>
        <taxon>Actinomycetota</taxon>
        <taxon>Actinomycetes</taxon>
        <taxon>Propionibacteriales</taxon>
        <taxon>Nocardioidaceae</taxon>
        <taxon>Nocardioides</taxon>
    </lineage>
</organism>
<dbReference type="SUPFAM" id="SSF52218">
    <property type="entry name" value="Flavoproteins"/>
    <property type="match status" value="1"/>
</dbReference>
<dbReference type="InterPro" id="IPR052200">
    <property type="entry name" value="Protoporphyrinogen_IX_DH"/>
</dbReference>
<evidence type="ECO:0000313" key="3">
    <source>
        <dbReference type="Proteomes" id="UP001501771"/>
    </source>
</evidence>
<dbReference type="Proteomes" id="UP001501771">
    <property type="component" value="Unassembled WGS sequence"/>
</dbReference>
<gene>
    <name evidence="2" type="ORF">GCM10009844_17430</name>
</gene>
<reference evidence="3" key="1">
    <citation type="journal article" date="2019" name="Int. J. Syst. Evol. Microbiol.">
        <title>The Global Catalogue of Microorganisms (GCM) 10K type strain sequencing project: providing services to taxonomists for standard genome sequencing and annotation.</title>
        <authorList>
            <consortium name="The Broad Institute Genomics Platform"/>
            <consortium name="The Broad Institute Genome Sequencing Center for Infectious Disease"/>
            <person name="Wu L."/>
            <person name="Ma J."/>
        </authorList>
    </citation>
    <scope>NUCLEOTIDE SEQUENCE [LARGE SCALE GENOMIC DNA]</scope>
    <source>
        <strain evidence="3">JCM 16022</strain>
    </source>
</reference>
<accession>A0ABP5LA94</accession>
<dbReference type="RefSeq" id="WP_344150155.1">
    <property type="nucleotide sequence ID" value="NZ_BAAAQR010000004.1"/>
</dbReference>
<dbReference type="PANTHER" id="PTHR38030:SF2">
    <property type="entry name" value="PROTOPORPHYRINOGEN IX DEHYDROGENASE [QUINONE]"/>
    <property type="match status" value="1"/>
</dbReference>
<sequence>MTVLVVYGSRYGATRGIAERLAEILRSCGHQVDVQEGSALVDAKPYDAFVIGSAAYQGSWLKGPVEFVMRHIDLLADRPVWLFSSGPLGTSPTDDEGRDLLEMTRPSQFMELEEALAPRGMRVFFGALDPDRLHFLDKMVRRLPTGRRLLPAGDFRDWRAVDAWAREIAADLPGDVAQGGVS</sequence>
<dbReference type="InterPro" id="IPR026816">
    <property type="entry name" value="Flavodoxin_dom"/>
</dbReference>
<feature type="domain" description="Flavodoxin-like" evidence="1">
    <location>
        <begin position="3"/>
        <end position="169"/>
    </location>
</feature>
<proteinExistence type="predicted"/>
<dbReference type="PANTHER" id="PTHR38030">
    <property type="entry name" value="PROTOPORPHYRINOGEN IX DEHYDROGENASE [MENAQUINONE]"/>
    <property type="match status" value="1"/>
</dbReference>
<dbReference type="PROSITE" id="PS00201">
    <property type="entry name" value="FLAVODOXIN"/>
    <property type="match status" value="1"/>
</dbReference>
<keyword evidence="3" id="KW-1185">Reference proteome</keyword>
<dbReference type="PROSITE" id="PS50902">
    <property type="entry name" value="FLAVODOXIN_LIKE"/>
    <property type="match status" value="1"/>
</dbReference>
<name>A0ABP5LA94_9ACTN</name>
<dbReference type="EMBL" id="BAAAQR010000004">
    <property type="protein sequence ID" value="GAA2144177.1"/>
    <property type="molecule type" value="Genomic_DNA"/>
</dbReference>